<dbReference type="GO" id="GO:0005634">
    <property type="term" value="C:nucleus"/>
    <property type="evidence" value="ECO:0007669"/>
    <property type="project" value="UniProtKB-SubCell"/>
</dbReference>
<comment type="caution">
    <text evidence="10">The sequence shown here is derived from an EMBL/GenBank/DDBJ whole genome shotgun (WGS) entry which is preliminary data.</text>
</comment>
<protein>
    <submittedName>
        <fullName evidence="10">Retrotransposon protein</fullName>
    </submittedName>
</protein>
<evidence type="ECO:0000256" key="4">
    <source>
        <dbReference type="ARBA" id="ARBA00022722"/>
    </source>
</evidence>
<dbReference type="Pfam" id="PF13359">
    <property type="entry name" value="DDE_Tnp_4"/>
    <property type="match status" value="1"/>
</dbReference>
<evidence type="ECO:0000259" key="9">
    <source>
        <dbReference type="Pfam" id="PF13359"/>
    </source>
</evidence>
<dbReference type="PANTHER" id="PTHR22930:SF281">
    <property type="entry name" value="NUCLEASE"/>
    <property type="match status" value="1"/>
</dbReference>
<name>A0A5D3D4Q6_CUCMM</name>
<keyword evidence="7" id="KW-0539">Nucleus</keyword>
<keyword evidence="4" id="KW-0540">Nuclease</keyword>
<keyword evidence="5" id="KW-0479">Metal-binding</keyword>
<dbReference type="GO" id="GO:0016787">
    <property type="term" value="F:hydrolase activity"/>
    <property type="evidence" value="ECO:0007669"/>
    <property type="project" value="UniProtKB-KW"/>
</dbReference>
<sequence length="352" mass="39130">MFCLEEIFVTITSTRCSREFATAPLLSQYKAATYSASIVESAIQGYFMLLHTTAPPFRVKTGPDAPNSKSIGSVTCILNFLRSGETVSRYFNLVLLAVVRLYEELIKRPVLVTNNCNDQQFLGTLDGTYIKVNILAADQPTFRTRKGEIATNVLGVCDTKGDFVYVLTGWEGSEADSKILRDVLARENGLQVPKGYYYLCDVGYSNVEGFLGPYRGQRMSTSTRAPRHVWTKEEGTIVECLMELVSMGDENPIMSHPAAKGLLNKPFPYYDELIYVFDCDRATGRFTEIFADVGSNEPDGYDEFDITDGNEEFPLVYSQGIDLSQDDVRASRPSRTSDGRTGSSGPKRKRGS</sequence>
<comment type="subcellular location">
    <subcellularLocation>
        <location evidence="2">Nucleus</location>
    </subcellularLocation>
</comment>
<proteinExistence type="inferred from homology"/>
<dbReference type="InterPro" id="IPR027806">
    <property type="entry name" value="HARBI1_dom"/>
</dbReference>
<feature type="region of interest" description="Disordered" evidence="8">
    <location>
        <begin position="321"/>
        <end position="352"/>
    </location>
</feature>
<evidence type="ECO:0000256" key="5">
    <source>
        <dbReference type="ARBA" id="ARBA00022723"/>
    </source>
</evidence>
<dbReference type="InterPro" id="IPR045249">
    <property type="entry name" value="HARBI1-like"/>
</dbReference>
<evidence type="ECO:0000256" key="7">
    <source>
        <dbReference type="ARBA" id="ARBA00023242"/>
    </source>
</evidence>
<evidence type="ECO:0000256" key="1">
    <source>
        <dbReference type="ARBA" id="ARBA00001968"/>
    </source>
</evidence>
<accession>A0A5D3D4Q6</accession>
<evidence type="ECO:0000256" key="8">
    <source>
        <dbReference type="SAM" id="MobiDB-lite"/>
    </source>
</evidence>
<evidence type="ECO:0000313" key="10">
    <source>
        <dbReference type="EMBL" id="TYK18529.1"/>
    </source>
</evidence>
<evidence type="ECO:0000256" key="3">
    <source>
        <dbReference type="ARBA" id="ARBA00006958"/>
    </source>
</evidence>
<keyword evidence="6" id="KW-0378">Hydrolase</keyword>
<comment type="similarity">
    <text evidence="3">Belongs to the HARBI1 family.</text>
</comment>
<dbReference type="EMBL" id="SSTD01007659">
    <property type="protein sequence ID" value="TYK18529.1"/>
    <property type="molecule type" value="Genomic_DNA"/>
</dbReference>
<dbReference type="AlphaFoldDB" id="A0A5D3D4Q6"/>
<evidence type="ECO:0000256" key="2">
    <source>
        <dbReference type="ARBA" id="ARBA00004123"/>
    </source>
</evidence>
<evidence type="ECO:0000313" key="11">
    <source>
        <dbReference type="Proteomes" id="UP000321947"/>
    </source>
</evidence>
<comment type="cofactor">
    <cofactor evidence="1">
        <name>a divalent metal cation</name>
        <dbReference type="ChEBI" id="CHEBI:60240"/>
    </cofactor>
</comment>
<dbReference type="GO" id="GO:0046872">
    <property type="term" value="F:metal ion binding"/>
    <property type="evidence" value="ECO:0007669"/>
    <property type="project" value="UniProtKB-KW"/>
</dbReference>
<dbReference type="Proteomes" id="UP000321947">
    <property type="component" value="Unassembled WGS sequence"/>
</dbReference>
<evidence type="ECO:0000256" key="6">
    <source>
        <dbReference type="ARBA" id="ARBA00022801"/>
    </source>
</evidence>
<dbReference type="PANTHER" id="PTHR22930">
    <property type="match status" value="1"/>
</dbReference>
<gene>
    <name evidence="10" type="ORF">E5676_scaffold119G00280</name>
</gene>
<organism evidence="10 11">
    <name type="scientific">Cucumis melo var. makuwa</name>
    <name type="common">Oriental melon</name>
    <dbReference type="NCBI Taxonomy" id="1194695"/>
    <lineage>
        <taxon>Eukaryota</taxon>
        <taxon>Viridiplantae</taxon>
        <taxon>Streptophyta</taxon>
        <taxon>Embryophyta</taxon>
        <taxon>Tracheophyta</taxon>
        <taxon>Spermatophyta</taxon>
        <taxon>Magnoliopsida</taxon>
        <taxon>eudicotyledons</taxon>
        <taxon>Gunneridae</taxon>
        <taxon>Pentapetalae</taxon>
        <taxon>rosids</taxon>
        <taxon>fabids</taxon>
        <taxon>Cucurbitales</taxon>
        <taxon>Cucurbitaceae</taxon>
        <taxon>Benincaseae</taxon>
        <taxon>Cucumis</taxon>
    </lineage>
</organism>
<dbReference type="GO" id="GO:0004518">
    <property type="term" value="F:nuclease activity"/>
    <property type="evidence" value="ECO:0007669"/>
    <property type="project" value="UniProtKB-KW"/>
</dbReference>
<feature type="domain" description="DDE Tnp4" evidence="9">
    <location>
        <begin position="125"/>
        <end position="243"/>
    </location>
</feature>
<reference evidence="10 11" key="1">
    <citation type="submission" date="2019-08" db="EMBL/GenBank/DDBJ databases">
        <title>Draft genome sequences of two oriental melons (Cucumis melo L. var makuwa).</title>
        <authorList>
            <person name="Kwon S.-Y."/>
        </authorList>
    </citation>
    <scope>NUCLEOTIDE SEQUENCE [LARGE SCALE GENOMIC DNA]</scope>
    <source>
        <strain evidence="11">cv. Chang Bougi</strain>
        <tissue evidence="10">Leaf</tissue>
    </source>
</reference>
<feature type="compositionally biased region" description="Basic and acidic residues" evidence="8">
    <location>
        <begin position="326"/>
        <end position="338"/>
    </location>
</feature>